<reference evidence="2" key="1">
    <citation type="submission" date="2012-12" db="EMBL/GenBank/DDBJ databases">
        <title>Identification and characterization of a phenylalanine ammonia-lyase gene family in Isatis indigotica Fort.</title>
        <authorList>
            <person name="Liu Q."/>
            <person name="Chen J."/>
            <person name="Zhou X."/>
            <person name="Di P."/>
            <person name="Xiao Y."/>
            <person name="Xuan H."/>
            <person name="Zhang L."/>
            <person name="Chen W."/>
        </authorList>
    </citation>
    <scope>NUCLEOTIDE SEQUENCE</scope>
    <source>
        <tissue evidence="2">Salivary gland</tissue>
    </source>
</reference>
<sequence>MSPFRKMQLAVFAVVLILPALQSGGCLSGVLLYDCMDILEDAGDIKCELEGYGPFKDYDPELCTLKCSKPGTPKLPNGVCTPGDGVICTSGAREGLWNWRQGLQKALNNVLTRWCKYNPAK</sequence>
<name>A0A0K8RJY7_IXORI</name>
<feature type="signal peptide" evidence="1">
    <location>
        <begin position="1"/>
        <end position="28"/>
    </location>
</feature>
<proteinExistence type="evidence at transcript level"/>
<keyword evidence="1" id="KW-0732">Signal</keyword>
<evidence type="ECO:0000313" key="2">
    <source>
        <dbReference type="EMBL" id="JAA70854.1"/>
    </source>
</evidence>
<organism evidence="2">
    <name type="scientific">Ixodes ricinus</name>
    <name type="common">Common tick</name>
    <name type="synonym">Acarus ricinus</name>
    <dbReference type="NCBI Taxonomy" id="34613"/>
    <lineage>
        <taxon>Eukaryota</taxon>
        <taxon>Metazoa</taxon>
        <taxon>Ecdysozoa</taxon>
        <taxon>Arthropoda</taxon>
        <taxon>Chelicerata</taxon>
        <taxon>Arachnida</taxon>
        <taxon>Acari</taxon>
        <taxon>Parasitiformes</taxon>
        <taxon>Ixodida</taxon>
        <taxon>Ixodoidea</taxon>
        <taxon>Ixodidae</taxon>
        <taxon>Ixodinae</taxon>
        <taxon>Ixodes</taxon>
    </lineage>
</organism>
<feature type="chain" id="PRO_5005518594" evidence="1">
    <location>
        <begin position="29"/>
        <end position="121"/>
    </location>
</feature>
<dbReference type="AlphaFoldDB" id="A0A0K8RJY7"/>
<accession>A0A0K8RJY7</accession>
<evidence type="ECO:0000256" key="1">
    <source>
        <dbReference type="SAM" id="SignalP"/>
    </source>
</evidence>
<protein>
    <submittedName>
        <fullName evidence="2">Putative ixodes 10 kDa peptide protein</fullName>
    </submittedName>
</protein>
<dbReference type="EMBL" id="GADI01002954">
    <property type="protein sequence ID" value="JAA70854.1"/>
    <property type="molecule type" value="mRNA"/>
</dbReference>